<organism evidence="1 2">
    <name type="scientific">Shewanella cyperi</name>
    <dbReference type="NCBI Taxonomy" id="2814292"/>
    <lineage>
        <taxon>Bacteria</taxon>
        <taxon>Pseudomonadati</taxon>
        <taxon>Pseudomonadota</taxon>
        <taxon>Gammaproteobacteria</taxon>
        <taxon>Alteromonadales</taxon>
        <taxon>Shewanellaceae</taxon>
        <taxon>Shewanella</taxon>
    </lineage>
</organism>
<proteinExistence type="predicted"/>
<name>A0A974XLM3_9GAMM</name>
<evidence type="ECO:0000313" key="2">
    <source>
        <dbReference type="Proteomes" id="UP000663281"/>
    </source>
</evidence>
<dbReference type="PROSITE" id="PS51257">
    <property type="entry name" value="PROKAR_LIPOPROTEIN"/>
    <property type="match status" value="1"/>
</dbReference>
<dbReference type="RefSeq" id="WP_207324643.1">
    <property type="nucleotide sequence ID" value="NZ_CP071504.1"/>
</dbReference>
<dbReference type="Pfam" id="PF12915">
    <property type="entry name" value="DUF3833"/>
    <property type="match status" value="1"/>
</dbReference>
<evidence type="ECO:0000313" key="1">
    <source>
        <dbReference type="EMBL" id="QSX29513.1"/>
    </source>
</evidence>
<reference evidence="1 2" key="1">
    <citation type="submission" date="2021-03" db="EMBL/GenBank/DDBJ databases">
        <title>Novel species identification of genus Shewanella.</title>
        <authorList>
            <person name="Liu G."/>
            <person name="Zhang Q."/>
        </authorList>
    </citation>
    <scope>NUCLEOTIDE SEQUENCE [LARGE SCALE GENOMIC DNA]</scope>
    <source>
        <strain evidence="1 2">FJAT-53726</strain>
    </source>
</reference>
<dbReference type="AlphaFoldDB" id="A0A974XLM3"/>
<gene>
    <name evidence="1" type="ORF">JYB88_15130</name>
</gene>
<dbReference type="Proteomes" id="UP000663281">
    <property type="component" value="Chromosome"/>
</dbReference>
<sequence>MSNRFCIAWASLMALVIGGCGNRIEEYRGSSPNWDLANFFSGPLVAHGIVLDRSGSVGSRFTATLQGDWQDGKGRLFEQFYFDDGRRETRTWILEQSADGSWRGRADDVVGEASGHTQGFALNWRYTLNLRLPDGEQVKVDFDDWMYLLDQQRLINRAEIQKWGFRVGEVLLYIEKLETPSVDDAGGLQ</sequence>
<accession>A0A974XLM3</accession>
<dbReference type="EMBL" id="CP071504">
    <property type="protein sequence ID" value="QSX29513.1"/>
    <property type="molecule type" value="Genomic_DNA"/>
</dbReference>
<dbReference type="KEGG" id="scyp:JYB88_15130"/>
<keyword evidence="2" id="KW-1185">Reference proteome</keyword>
<dbReference type="InterPro" id="IPR024409">
    <property type="entry name" value="DUF3833"/>
</dbReference>
<protein>
    <submittedName>
        <fullName evidence="1">DUF3833 domain-containing protein</fullName>
    </submittedName>
</protein>